<evidence type="ECO:0000256" key="1">
    <source>
        <dbReference type="SAM" id="SignalP"/>
    </source>
</evidence>
<feature type="signal peptide" evidence="1">
    <location>
        <begin position="1"/>
        <end position="26"/>
    </location>
</feature>
<accession>A0A3S3AAF1</accession>
<proteinExistence type="predicted"/>
<reference evidence="2 3" key="1">
    <citation type="submission" date="2018-11" db="EMBL/GenBank/DDBJ databases">
        <title>Rhodococcus spongicola sp. nov. and Rhodococcus xishaensis sp. nov. from marine sponges.</title>
        <authorList>
            <person name="Li L."/>
            <person name="Lin H.W."/>
        </authorList>
    </citation>
    <scope>NUCLEOTIDE SEQUENCE [LARGE SCALE GENOMIC DNA]</scope>
    <source>
        <strain evidence="2 3">LHW51113</strain>
    </source>
</reference>
<evidence type="ECO:0000313" key="2">
    <source>
        <dbReference type="EMBL" id="RVW05623.1"/>
    </source>
</evidence>
<dbReference type="Proteomes" id="UP000283479">
    <property type="component" value="Unassembled WGS sequence"/>
</dbReference>
<dbReference type="AlphaFoldDB" id="A0A3S3AAF1"/>
<dbReference type="InterPro" id="IPR024006">
    <property type="entry name" value="Alt_signal_exp_actinobact"/>
</dbReference>
<dbReference type="OrthoDB" id="4466954at2"/>
<protein>
    <submittedName>
        <fullName evidence="2">Alternate-type signal peptide domain-containing protein</fullName>
    </submittedName>
</protein>
<gene>
    <name evidence="2" type="ORF">EGT50_03450</name>
</gene>
<evidence type="ECO:0000313" key="3">
    <source>
        <dbReference type="Proteomes" id="UP000283479"/>
    </source>
</evidence>
<organism evidence="2 3">
    <name type="scientific">Rhodococcus xishaensis</name>
    <dbReference type="NCBI Taxonomy" id="2487364"/>
    <lineage>
        <taxon>Bacteria</taxon>
        <taxon>Bacillati</taxon>
        <taxon>Actinomycetota</taxon>
        <taxon>Actinomycetes</taxon>
        <taxon>Mycobacteriales</taxon>
        <taxon>Nocardiaceae</taxon>
        <taxon>Rhodococcus</taxon>
    </lineage>
</organism>
<comment type="caution">
    <text evidence="2">The sequence shown here is derived from an EMBL/GenBank/DDBJ whole genome shotgun (WGS) entry which is preliminary data.</text>
</comment>
<dbReference type="RefSeq" id="WP_127951148.1">
    <property type="nucleotide sequence ID" value="NZ_RKLO01000001.1"/>
</dbReference>
<sequence length="175" mass="17364">MNKKLKGAIAAGAATVLLAGGAGTMAAWNSGTGIGGGSVGAGALALTQTVAPNWADQNGPIAVTDFRAVPGDVLTYTASFEVTAQGTNLRASLAVDEATIAGDPAFESVVDHKITATSGGDPVPVDSEGVVVTPALDGAIVDVKVIITFAADTDGDAAQNVQVDLSNFNVTLRQV</sequence>
<keyword evidence="3" id="KW-1185">Reference proteome</keyword>
<dbReference type="NCBIfam" id="TIGR04089">
    <property type="entry name" value="exp_by_SipW_III"/>
    <property type="match status" value="1"/>
</dbReference>
<name>A0A3S3AAF1_9NOCA</name>
<keyword evidence="1" id="KW-0732">Signal</keyword>
<feature type="chain" id="PRO_5038558598" evidence="1">
    <location>
        <begin position="27"/>
        <end position="175"/>
    </location>
</feature>
<dbReference type="EMBL" id="RKLO01000001">
    <property type="protein sequence ID" value="RVW05623.1"/>
    <property type="molecule type" value="Genomic_DNA"/>
</dbReference>